<proteinExistence type="inferred from homology"/>
<accession>A0A317DYZ9</accession>
<name>A0A317DYZ9_9PROT</name>
<dbReference type="InterPro" id="IPR003730">
    <property type="entry name" value="Cu_polyphenol_OxRdtase"/>
</dbReference>
<evidence type="ECO:0000256" key="10">
    <source>
        <dbReference type="RuleBase" id="RU361274"/>
    </source>
</evidence>
<dbReference type="Proteomes" id="UP000246077">
    <property type="component" value="Unassembled WGS sequence"/>
</dbReference>
<keyword evidence="12" id="KW-1185">Reference proteome</keyword>
<evidence type="ECO:0000256" key="7">
    <source>
        <dbReference type="ARBA" id="ARBA00047989"/>
    </source>
</evidence>
<gene>
    <name evidence="11" type="primary">pgeF</name>
    <name evidence="11" type="ORF">DKG75_16335</name>
</gene>
<comment type="similarity">
    <text evidence="2 10">Belongs to the purine nucleoside phosphorylase YfiH/LACC1 family.</text>
</comment>
<comment type="catalytic activity">
    <reaction evidence="9">
        <text>S-methyl-5'-thioadenosine + phosphate = 5-(methylsulfanyl)-alpha-D-ribose 1-phosphate + adenine</text>
        <dbReference type="Rhea" id="RHEA:11852"/>
        <dbReference type="ChEBI" id="CHEBI:16708"/>
        <dbReference type="ChEBI" id="CHEBI:17509"/>
        <dbReference type="ChEBI" id="CHEBI:43474"/>
        <dbReference type="ChEBI" id="CHEBI:58533"/>
        <dbReference type="EC" id="2.4.2.28"/>
    </reaction>
    <physiologicalReaction direction="left-to-right" evidence="9">
        <dbReference type="Rhea" id="RHEA:11853"/>
    </physiologicalReaction>
</comment>
<dbReference type="GO" id="GO:0017061">
    <property type="term" value="F:S-methyl-5-thioadenosine phosphorylase activity"/>
    <property type="evidence" value="ECO:0007669"/>
    <property type="project" value="UniProtKB-EC"/>
</dbReference>
<evidence type="ECO:0000256" key="4">
    <source>
        <dbReference type="ARBA" id="ARBA00022723"/>
    </source>
</evidence>
<dbReference type="GO" id="GO:0005507">
    <property type="term" value="F:copper ion binding"/>
    <property type="evidence" value="ECO:0007669"/>
    <property type="project" value="TreeGrafter"/>
</dbReference>
<comment type="catalytic activity">
    <reaction evidence="7">
        <text>adenosine + H2O + H(+) = inosine + NH4(+)</text>
        <dbReference type="Rhea" id="RHEA:24408"/>
        <dbReference type="ChEBI" id="CHEBI:15377"/>
        <dbReference type="ChEBI" id="CHEBI:15378"/>
        <dbReference type="ChEBI" id="CHEBI:16335"/>
        <dbReference type="ChEBI" id="CHEBI:17596"/>
        <dbReference type="ChEBI" id="CHEBI:28938"/>
        <dbReference type="EC" id="3.5.4.4"/>
    </reaction>
    <physiologicalReaction direction="left-to-right" evidence="7">
        <dbReference type="Rhea" id="RHEA:24409"/>
    </physiologicalReaction>
</comment>
<comment type="catalytic activity">
    <reaction evidence="1">
        <text>inosine + phosphate = alpha-D-ribose 1-phosphate + hypoxanthine</text>
        <dbReference type="Rhea" id="RHEA:27646"/>
        <dbReference type="ChEBI" id="CHEBI:17368"/>
        <dbReference type="ChEBI" id="CHEBI:17596"/>
        <dbReference type="ChEBI" id="CHEBI:43474"/>
        <dbReference type="ChEBI" id="CHEBI:57720"/>
        <dbReference type="EC" id="2.4.2.1"/>
    </reaction>
    <physiologicalReaction direction="left-to-right" evidence="1">
        <dbReference type="Rhea" id="RHEA:27647"/>
    </physiologicalReaction>
</comment>
<dbReference type="Pfam" id="PF02578">
    <property type="entry name" value="Cu-oxidase_4"/>
    <property type="match status" value="1"/>
</dbReference>
<sequence>MTQPPRHSADALAGLSHGFFGRRGGVSEGLYTSLNCGLGSGDARPAVIENRDRVGAAVGARQLLSLHQVHSADVVTVEAPWAPGAGPKADAMVTRERGLGLGILTADCAPILFADREAGVIGAAHAGWKGALTGIAEATVAAMVALGAARERIAAAIGPCIGQKSYEVGPEFEARFLEADGPGAARFFARATPDSRPHFDLAGYVAARLARAGLGLVEVSGLDTAGDAGQFFSFRRTTLAGEGDYGRELAAIVLD</sequence>
<dbReference type="NCBIfam" id="TIGR00726">
    <property type="entry name" value="peptidoglycan editing factor PgeF"/>
    <property type="match status" value="1"/>
</dbReference>
<dbReference type="AlphaFoldDB" id="A0A317DYZ9"/>
<dbReference type="Gene3D" id="3.60.140.10">
    <property type="entry name" value="CNF1/YfiH-like putative cysteine hydrolases"/>
    <property type="match status" value="1"/>
</dbReference>
<dbReference type="GO" id="GO:0016787">
    <property type="term" value="F:hydrolase activity"/>
    <property type="evidence" value="ECO:0007669"/>
    <property type="project" value="UniProtKB-KW"/>
</dbReference>
<evidence type="ECO:0000256" key="1">
    <source>
        <dbReference type="ARBA" id="ARBA00000553"/>
    </source>
</evidence>
<evidence type="ECO:0000256" key="5">
    <source>
        <dbReference type="ARBA" id="ARBA00022801"/>
    </source>
</evidence>
<dbReference type="PANTHER" id="PTHR30616">
    <property type="entry name" value="UNCHARACTERIZED PROTEIN YFIH"/>
    <property type="match status" value="1"/>
</dbReference>
<evidence type="ECO:0000256" key="6">
    <source>
        <dbReference type="ARBA" id="ARBA00022833"/>
    </source>
</evidence>
<dbReference type="CDD" id="cd16833">
    <property type="entry name" value="YfiH"/>
    <property type="match status" value="1"/>
</dbReference>
<dbReference type="EMBL" id="QGLF01000004">
    <property type="protein sequence ID" value="PWR20007.1"/>
    <property type="molecule type" value="Genomic_DNA"/>
</dbReference>
<evidence type="ECO:0000256" key="9">
    <source>
        <dbReference type="ARBA" id="ARBA00049893"/>
    </source>
</evidence>
<evidence type="ECO:0000256" key="8">
    <source>
        <dbReference type="ARBA" id="ARBA00048968"/>
    </source>
</evidence>
<dbReference type="PANTHER" id="PTHR30616:SF2">
    <property type="entry name" value="PURINE NUCLEOSIDE PHOSPHORYLASE LACC1"/>
    <property type="match status" value="1"/>
</dbReference>
<dbReference type="InterPro" id="IPR038371">
    <property type="entry name" value="Cu_polyphenol_OxRdtase_sf"/>
</dbReference>
<evidence type="ECO:0000313" key="11">
    <source>
        <dbReference type="EMBL" id="PWR20007.1"/>
    </source>
</evidence>
<evidence type="ECO:0000256" key="3">
    <source>
        <dbReference type="ARBA" id="ARBA00022679"/>
    </source>
</evidence>
<comment type="catalytic activity">
    <reaction evidence="8">
        <text>adenosine + phosphate = alpha-D-ribose 1-phosphate + adenine</text>
        <dbReference type="Rhea" id="RHEA:27642"/>
        <dbReference type="ChEBI" id="CHEBI:16335"/>
        <dbReference type="ChEBI" id="CHEBI:16708"/>
        <dbReference type="ChEBI" id="CHEBI:43474"/>
        <dbReference type="ChEBI" id="CHEBI:57720"/>
        <dbReference type="EC" id="2.4.2.1"/>
    </reaction>
    <physiologicalReaction direction="left-to-right" evidence="8">
        <dbReference type="Rhea" id="RHEA:27643"/>
    </physiologicalReaction>
</comment>
<keyword evidence="3" id="KW-0808">Transferase</keyword>
<evidence type="ECO:0000313" key="12">
    <source>
        <dbReference type="Proteomes" id="UP000246077"/>
    </source>
</evidence>
<dbReference type="SUPFAM" id="SSF64438">
    <property type="entry name" value="CNF1/YfiH-like putative cysteine hydrolases"/>
    <property type="match status" value="1"/>
</dbReference>
<keyword evidence="5" id="KW-0378">Hydrolase</keyword>
<reference evidence="12" key="1">
    <citation type="submission" date="2018-05" db="EMBL/GenBank/DDBJ databases">
        <title>Zavarzinia sp. HR-AS.</title>
        <authorList>
            <person name="Lee Y."/>
            <person name="Jeon C.O."/>
        </authorList>
    </citation>
    <scope>NUCLEOTIDE SEQUENCE [LARGE SCALE GENOMIC DNA]</scope>
    <source>
        <strain evidence="12">DSM 1231</strain>
    </source>
</reference>
<organism evidence="11 12">
    <name type="scientific">Zavarzinia compransoris</name>
    <dbReference type="NCBI Taxonomy" id="1264899"/>
    <lineage>
        <taxon>Bacteria</taxon>
        <taxon>Pseudomonadati</taxon>
        <taxon>Pseudomonadota</taxon>
        <taxon>Alphaproteobacteria</taxon>
        <taxon>Rhodospirillales</taxon>
        <taxon>Zavarziniaceae</taxon>
        <taxon>Zavarzinia</taxon>
    </lineage>
</organism>
<dbReference type="RefSeq" id="WP_109922222.1">
    <property type="nucleotide sequence ID" value="NZ_QGLF01000004.1"/>
</dbReference>
<comment type="caution">
    <text evidence="11">The sequence shown here is derived from an EMBL/GenBank/DDBJ whole genome shotgun (WGS) entry which is preliminary data.</text>
</comment>
<dbReference type="InterPro" id="IPR011324">
    <property type="entry name" value="Cytotoxic_necrot_fac-like_cat"/>
</dbReference>
<protein>
    <recommendedName>
        <fullName evidence="10">Purine nucleoside phosphorylase</fullName>
    </recommendedName>
</protein>
<evidence type="ECO:0000256" key="2">
    <source>
        <dbReference type="ARBA" id="ARBA00007353"/>
    </source>
</evidence>
<dbReference type="OrthoDB" id="4279at2"/>
<keyword evidence="6" id="KW-0862">Zinc</keyword>
<keyword evidence="4" id="KW-0479">Metal-binding</keyword>